<dbReference type="Gene3D" id="3.40.50.2000">
    <property type="entry name" value="Glycogen Phosphorylase B"/>
    <property type="match status" value="2"/>
</dbReference>
<dbReference type="Proteomes" id="UP000321083">
    <property type="component" value="Unassembled WGS sequence"/>
</dbReference>
<dbReference type="PANTHER" id="PTHR45947:SF3">
    <property type="entry name" value="SULFOQUINOVOSYL TRANSFERASE SQD2"/>
    <property type="match status" value="1"/>
</dbReference>
<proteinExistence type="predicted"/>
<gene>
    <name evidence="2" type="ORF">E3A20_07630</name>
</gene>
<name>A0A5C6M682_9PLAN</name>
<evidence type="ECO:0000313" key="3">
    <source>
        <dbReference type="Proteomes" id="UP000321083"/>
    </source>
</evidence>
<dbReference type="InterPro" id="IPR001296">
    <property type="entry name" value="Glyco_trans_1"/>
</dbReference>
<organism evidence="2 3">
    <name type="scientific">Planctomyces bekefii</name>
    <dbReference type="NCBI Taxonomy" id="1653850"/>
    <lineage>
        <taxon>Bacteria</taxon>
        <taxon>Pseudomonadati</taxon>
        <taxon>Planctomycetota</taxon>
        <taxon>Planctomycetia</taxon>
        <taxon>Planctomycetales</taxon>
        <taxon>Planctomycetaceae</taxon>
        <taxon>Planctomyces</taxon>
    </lineage>
</organism>
<accession>A0A5C6M682</accession>
<reference evidence="2 3" key="1">
    <citation type="submission" date="2019-08" db="EMBL/GenBank/DDBJ databases">
        <title>100 year-old enigma solved: identification of Planctomyces bekefii, the type genus and species of the phylum Planctomycetes.</title>
        <authorList>
            <person name="Svetlana D.N."/>
            <person name="Overmann J."/>
        </authorList>
    </citation>
    <scope>NUCLEOTIDE SEQUENCE [LARGE SCALE GENOMIC DNA]</scope>
    <source>
        <strain evidence="2">Phe10_nw2017</strain>
    </source>
</reference>
<dbReference type="AlphaFoldDB" id="A0A5C6M682"/>
<dbReference type="PANTHER" id="PTHR45947">
    <property type="entry name" value="SULFOQUINOVOSYL TRANSFERASE SQD2"/>
    <property type="match status" value="1"/>
</dbReference>
<feature type="non-terminal residue" evidence="2">
    <location>
        <position position="1"/>
    </location>
</feature>
<evidence type="ECO:0000313" key="2">
    <source>
        <dbReference type="EMBL" id="TWW10138.1"/>
    </source>
</evidence>
<dbReference type="InterPro" id="IPR050194">
    <property type="entry name" value="Glycosyltransferase_grp1"/>
</dbReference>
<comment type="caution">
    <text evidence="2">The sequence shown here is derived from an EMBL/GenBank/DDBJ whole genome shotgun (WGS) entry which is preliminary data.</text>
</comment>
<keyword evidence="3" id="KW-1185">Reference proteome</keyword>
<feature type="domain" description="Glycosyl transferase family 1" evidence="1">
    <location>
        <begin position="67"/>
        <end position="214"/>
    </location>
</feature>
<dbReference type="SUPFAM" id="SSF53756">
    <property type="entry name" value="UDP-Glycosyltransferase/glycogen phosphorylase"/>
    <property type="match status" value="1"/>
</dbReference>
<reference evidence="2 3" key="2">
    <citation type="submission" date="2019-08" db="EMBL/GenBank/DDBJ databases">
        <authorList>
            <person name="Henke P."/>
        </authorList>
    </citation>
    <scope>NUCLEOTIDE SEQUENCE [LARGE SCALE GENOMIC DNA]</scope>
    <source>
        <strain evidence="2">Phe10_nw2017</strain>
    </source>
</reference>
<protein>
    <recommendedName>
        <fullName evidence="1">Glycosyl transferase family 1 domain-containing protein</fullName>
    </recommendedName>
</protein>
<evidence type="ECO:0000259" key="1">
    <source>
        <dbReference type="Pfam" id="PF00534"/>
    </source>
</evidence>
<sequence>TLWRLMRAFHNTADVNLTVSQTMLEDLQRRGFDRMQLWPPAVDSQRFSPALRDPAMRSRLSGNRPVELLLLTVSRLAAEKNVGFLTEVLDRVPDGQLAVVGDGPERDALERRFAGRLATFPGCLIGNQLSQAYASADVFVYASETETMGNVVLEAMAAGLPTVAAAAGGVCSLVQHGRTGFLFAPGRADEAAGYVRQLLADEDLRNRMSAAARADACSRNWCSAVEAVRSSYRQAAQIHAQHPGLRPLSWLAVLISRLLILGFSLCTWRRTAAAASVPVQRIDPGADRLPAPAAARLSADVQLAELANEPCSV</sequence>
<dbReference type="GO" id="GO:0016757">
    <property type="term" value="F:glycosyltransferase activity"/>
    <property type="evidence" value="ECO:0007669"/>
    <property type="project" value="InterPro"/>
</dbReference>
<dbReference type="Pfam" id="PF00534">
    <property type="entry name" value="Glycos_transf_1"/>
    <property type="match status" value="1"/>
</dbReference>
<dbReference type="EMBL" id="SRHE01000108">
    <property type="protein sequence ID" value="TWW10138.1"/>
    <property type="molecule type" value="Genomic_DNA"/>
</dbReference>